<evidence type="ECO:0000313" key="18">
    <source>
        <dbReference type="Proteomes" id="UP000834106"/>
    </source>
</evidence>
<dbReference type="EMBL" id="OU503051">
    <property type="protein sequence ID" value="CAI9778709.1"/>
    <property type="molecule type" value="Genomic_DNA"/>
</dbReference>
<keyword evidence="9 14" id="KW-1133">Transmembrane helix</keyword>
<evidence type="ECO:0000256" key="7">
    <source>
        <dbReference type="ARBA" id="ARBA00022737"/>
    </source>
</evidence>
<keyword evidence="2" id="KW-0813">Transport</keyword>
<evidence type="ECO:0000256" key="14">
    <source>
        <dbReference type="SAM" id="Phobius"/>
    </source>
</evidence>
<dbReference type="InterPro" id="IPR002902">
    <property type="entry name" value="GNK2"/>
</dbReference>
<dbReference type="Gene3D" id="3.30.430.20">
    <property type="entry name" value="Gnk2 domain, C-X8-C-X2-C motif"/>
    <property type="match status" value="2"/>
</dbReference>
<feature type="domain" description="Gnk2-homologous" evidence="16">
    <location>
        <begin position="29"/>
        <end position="132"/>
    </location>
</feature>
<feature type="transmembrane region" description="Helical" evidence="14">
    <location>
        <begin position="262"/>
        <end position="282"/>
    </location>
</feature>
<dbReference type="PROSITE" id="PS51473">
    <property type="entry name" value="GNK2"/>
    <property type="match status" value="2"/>
</dbReference>
<gene>
    <name evidence="17" type="ORF">FPE_LOCUS26139</name>
</gene>
<accession>A0AAD1ZZI4</accession>
<keyword evidence="11" id="KW-1015">Disulfide bond</keyword>
<keyword evidence="6 15" id="KW-0732">Signal</keyword>
<evidence type="ECO:0000256" key="12">
    <source>
        <dbReference type="ARBA" id="ARBA00024184"/>
    </source>
</evidence>
<evidence type="ECO:0000256" key="2">
    <source>
        <dbReference type="ARBA" id="ARBA00022448"/>
    </source>
</evidence>
<feature type="domain" description="Gnk2-homologous" evidence="16">
    <location>
        <begin position="137"/>
        <end position="237"/>
    </location>
</feature>
<keyword evidence="5 14" id="KW-0812">Transmembrane</keyword>
<evidence type="ECO:0000256" key="10">
    <source>
        <dbReference type="ARBA" id="ARBA00023136"/>
    </source>
</evidence>
<dbReference type="FunFam" id="3.30.430.20:FF:000001">
    <property type="entry name" value="cysteine-rich repeat secretory protein 3"/>
    <property type="match status" value="1"/>
</dbReference>
<evidence type="ECO:0000256" key="3">
    <source>
        <dbReference type="ARBA" id="ARBA00022475"/>
    </source>
</evidence>
<sequence length="318" mass="34117">MELFKSFLLLLILLIPAVFSTVGSSSDKNDLVYKGCANQDFQDFNGIYKQTLKNLFDTLISQSSTTKFYKATSGEGQSAINGLFQCRGDLSNSDCASCVKKASEMSEKLCGHSIAVRVQLNGCYLRYEIAGFREASGTELLYKVCGSTRASGTGFDDRLNSALDEVVKGVGSGNSGFYTGGYESVYVLGQCEGDLSSGDCVNCVKNAIDKAKSECGASISAQIYLQECYITYTYYPSGVPTNTSPSFSSGSVGTRKNTQKTVAIIIGGAAGIGLGIACLILVDEIYIVGCKEEKIWFPLLRTPAGFFLPMFCKKLSIS</sequence>
<keyword evidence="18" id="KW-1185">Reference proteome</keyword>
<dbReference type="InterPro" id="IPR038408">
    <property type="entry name" value="GNK2_sf"/>
</dbReference>
<evidence type="ECO:0000256" key="4">
    <source>
        <dbReference type="ARBA" id="ARBA00022581"/>
    </source>
</evidence>
<evidence type="ECO:0000256" key="6">
    <source>
        <dbReference type="ARBA" id="ARBA00022729"/>
    </source>
</evidence>
<protein>
    <recommendedName>
        <fullName evidence="16">Gnk2-homologous domain-containing protein</fullName>
    </recommendedName>
</protein>
<dbReference type="InterPro" id="IPR051378">
    <property type="entry name" value="Cell2Cell_Antifungal"/>
</dbReference>
<reference evidence="17" key="1">
    <citation type="submission" date="2023-05" db="EMBL/GenBank/DDBJ databases">
        <authorList>
            <person name="Huff M."/>
        </authorList>
    </citation>
    <scope>NUCLEOTIDE SEQUENCE</scope>
</reference>
<evidence type="ECO:0000256" key="11">
    <source>
        <dbReference type="ARBA" id="ARBA00023157"/>
    </source>
</evidence>
<dbReference type="CDD" id="cd23509">
    <property type="entry name" value="Gnk2-like"/>
    <property type="match status" value="2"/>
</dbReference>
<dbReference type="GO" id="GO:0005886">
    <property type="term" value="C:plasma membrane"/>
    <property type="evidence" value="ECO:0007669"/>
    <property type="project" value="UniProtKB-SubCell"/>
</dbReference>
<keyword evidence="10 14" id="KW-0472">Membrane</keyword>
<dbReference type="PANTHER" id="PTHR32080">
    <property type="entry name" value="ANTIFUNGAL PROTEIN GINKBILOBIN-2-LIKE"/>
    <property type="match status" value="1"/>
</dbReference>
<keyword evidence="3" id="KW-1003">Cell membrane</keyword>
<comment type="subcellular location">
    <subcellularLocation>
        <location evidence="12">Cell junction</location>
        <location evidence="12">Plasmodesma</location>
    </subcellularLocation>
    <subcellularLocation>
        <location evidence="1">Cell membrane</location>
        <topology evidence="1">Single-pass type I membrane protein</topology>
    </subcellularLocation>
</comment>
<evidence type="ECO:0000313" key="17">
    <source>
        <dbReference type="EMBL" id="CAI9778709.1"/>
    </source>
</evidence>
<keyword evidence="4" id="KW-0945">Host-virus interaction</keyword>
<name>A0AAD1ZZI4_9LAMI</name>
<dbReference type="PANTHER" id="PTHR32080:SF36">
    <property type="entry name" value="PLASMODESMATA-LOCATED PROTEIN 1"/>
    <property type="match status" value="1"/>
</dbReference>
<comment type="similarity">
    <text evidence="13">Belongs to the cysteine-rich repeat secretory protein family. Plasmodesmata-located proteins (PDLD) subfamily.</text>
</comment>
<dbReference type="Pfam" id="PF01657">
    <property type="entry name" value="Stress-antifung"/>
    <property type="match status" value="2"/>
</dbReference>
<evidence type="ECO:0000256" key="5">
    <source>
        <dbReference type="ARBA" id="ARBA00022692"/>
    </source>
</evidence>
<evidence type="ECO:0000256" key="13">
    <source>
        <dbReference type="ARBA" id="ARBA00038393"/>
    </source>
</evidence>
<dbReference type="Proteomes" id="UP000834106">
    <property type="component" value="Chromosome 16"/>
</dbReference>
<evidence type="ECO:0000259" key="16">
    <source>
        <dbReference type="PROSITE" id="PS51473"/>
    </source>
</evidence>
<feature type="chain" id="PRO_5041944702" description="Gnk2-homologous domain-containing protein" evidence="15">
    <location>
        <begin position="21"/>
        <end position="318"/>
    </location>
</feature>
<keyword evidence="7" id="KW-0677">Repeat</keyword>
<evidence type="ECO:0000256" key="8">
    <source>
        <dbReference type="ARBA" id="ARBA00022949"/>
    </source>
</evidence>
<keyword evidence="8" id="KW-0965">Cell junction</keyword>
<dbReference type="FunFam" id="3.30.430.20:FF:000008">
    <property type="entry name" value="cysteine-rich repeat secretory protein 3"/>
    <property type="match status" value="1"/>
</dbReference>
<proteinExistence type="inferred from homology"/>
<feature type="signal peptide" evidence="15">
    <location>
        <begin position="1"/>
        <end position="20"/>
    </location>
</feature>
<evidence type="ECO:0000256" key="9">
    <source>
        <dbReference type="ARBA" id="ARBA00022989"/>
    </source>
</evidence>
<dbReference type="GO" id="GO:0009506">
    <property type="term" value="C:plasmodesma"/>
    <property type="evidence" value="ECO:0007669"/>
    <property type="project" value="UniProtKB-SubCell"/>
</dbReference>
<evidence type="ECO:0000256" key="1">
    <source>
        <dbReference type="ARBA" id="ARBA00004251"/>
    </source>
</evidence>
<organism evidence="17 18">
    <name type="scientific">Fraxinus pennsylvanica</name>
    <dbReference type="NCBI Taxonomy" id="56036"/>
    <lineage>
        <taxon>Eukaryota</taxon>
        <taxon>Viridiplantae</taxon>
        <taxon>Streptophyta</taxon>
        <taxon>Embryophyta</taxon>
        <taxon>Tracheophyta</taxon>
        <taxon>Spermatophyta</taxon>
        <taxon>Magnoliopsida</taxon>
        <taxon>eudicotyledons</taxon>
        <taxon>Gunneridae</taxon>
        <taxon>Pentapetalae</taxon>
        <taxon>asterids</taxon>
        <taxon>lamiids</taxon>
        <taxon>Lamiales</taxon>
        <taxon>Oleaceae</taxon>
        <taxon>Oleeae</taxon>
        <taxon>Fraxinus</taxon>
    </lineage>
</organism>
<evidence type="ECO:0000256" key="15">
    <source>
        <dbReference type="SAM" id="SignalP"/>
    </source>
</evidence>
<dbReference type="GO" id="GO:0010497">
    <property type="term" value="P:plasmodesmata-mediated intercellular transport"/>
    <property type="evidence" value="ECO:0007669"/>
    <property type="project" value="UniProtKB-ARBA"/>
</dbReference>
<dbReference type="GO" id="GO:0046739">
    <property type="term" value="P:transport of virus in multicellular host"/>
    <property type="evidence" value="ECO:0007669"/>
    <property type="project" value="TreeGrafter"/>
</dbReference>
<dbReference type="AlphaFoldDB" id="A0AAD1ZZI4"/>